<keyword evidence="1" id="KW-0812">Transmembrane</keyword>
<accession>J9BPD9</accession>
<comment type="caution">
    <text evidence="2">The sequence shown here is derived from an EMBL/GenBank/DDBJ whole genome shotgun (WGS) entry which is preliminary data.</text>
</comment>
<evidence type="ECO:0000313" key="2">
    <source>
        <dbReference type="EMBL" id="EJW89455.1"/>
    </source>
</evidence>
<protein>
    <submittedName>
        <fullName evidence="2">Uncharacterized protein</fullName>
    </submittedName>
</protein>
<reference evidence="2" key="1">
    <citation type="journal article" date="2012" name="PLoS ONE">
        <title>Gene sets for utilization of primary and secondary nutrition supplies in the distal gut of endangered iberian lynx.</title>
        <authorList>
            <person name="Alcaide M."/>
            <person name="Messina E."/>
            <person name="Richter M."/>
            <person name="Bargiela R."/>
            <person name="Peplies J."/>
            <person name="Huws S.A."/>
            <person name="Newbold C.J."/>
            <person name="Golyshin P.N."/>
            <person name="Simon M.A."/>
            <person name="Lopez G."/>
            <person name="Yakimov M.M."/>
            <person name="Ferrer M."/>
        </authorList>
    </citation>
    <scope>NUCLEOTIDE SEQUENCE</scope>
</reference>
<feature type="transmembrane region" description="Helical" evidence="1">
    <location>
        <begin position="6"/>
        <end position="25"/>
    </location>
</feature>
<keyword evidence="1" id="KW-1133">Transmembrane helix</keyword>
<dbReference type="AlphaFoldDB" id="J9BPD9"/>
<organism evidence="2">
    <name type="scientific">gut metagenome</name>
    <dbReference type="NCBI Taxonomy" id="749906"/>
    <lineage>
        <taxon>unclassified sequences</taxon>
        <taxon>metagenomes</taxon>
        <taxon>organismal metagenomes</taxon>
    </lineage>
</organism>
<dbReference type="EMBL" id="AMCI01009463">
    <property type="protein sequence ID" value="EJW89455.1"/>
    <property type="molecule type" value="Genomic_DNA"/>
</dbReference>
<keyword evidence="1" id="KW-0472">Membrane</keyword>
<proteinExistence type="predicted"/>
<evidence type="ECO:0000256" key="1">
    <source>
        <dbReference type="SAM" id="Phobius"/>
    </source>
</evidence>
<sequence length="37" mass="4157">MNSIAFFYPFGLTSIVTLQIFYQNLDSPLDNSSLSVL</sequence>
<name>J9BPD9_9ZZZZ</name>
<gene>
    <name evidence="2" type="ORF">EVA_22439</name>
</gene>